<dbReference type="RefSeq" id="XP_007708544.1">
    <property type="nucleotide sequence ID" value="XM_007710354.1"/>
</dbReference>
<reference evidence="1 2" key="1">
    <citation type="journal article" date="2013" name="PLoS Genet.">
        <title>Comparative genome structure, secondary metabolite, and effector coding capacity across Cochliobolus pathogens.</title>
        <authorList>
            <person name="Condon B.J."/>
            <person name="Leng Y."/>
            <person name="Wu D."/>
            <person name="Bushley K.E."/>
            <person name="Ohm R.A."/>
            <person name="Otillar R."/>
            <person name="Martin J."/>
            <person name="Schackwitz W."/>
            <person name="Grimwood J."/>
            <person name="MohdZainudin N."/>
            <person name="Xue C."/>
            <person name="Wang R."/>
            <person name="Manning V.A."/>
            <person name="Dhillon B."/>
            <person name="Tu Z.J."/>
            <person name="Steffenson B.J."/>
            <person name="Salamov A."/>
            <person name="Sun H."/>
            <person name="Lowry S."/>
            <person name="LaButti K."/>
            <person name="Han J."/>
            <person name="Copeland A."/>
            <person name="Lindquist E."/>
            <person name="Barry K."/>
            <person name="Schmutz J."/>
            <person name="Baker S.E."/>
            <person name="Ciuffetti L.M."/>
            <person name="Grigoriev I.V."/>
            <person name="Zhong S."/>
            <person name="Turgeon B.G."/>
        </authorList>
    </citation>
    <scope>NUCLEOTIDE SEQUENCE [LARGE SCALE GENOMIC DNA]</scope>
    <source>
        <strain evidence="1 2">26-R-13</strain>
    </source>
</reference>
<dbReference type="KEGG" id="bze:COCCADRAFT_33566"/>
<evidence type="ECO:0000313" key="2">
    <source>
        <dbReference type="Proteomes" id="UP000053841"/>
    </source>
</evidence>
<dbReference type="Proteomes" id="UP000053841">
    <property type="component" value="Unassembled WGS sequence"/>
</dbReference>
<name>W6YNK4_COCC2</name>
<dbReference type="AlphaFoldDB" id="W6YNK4"/>
<dbReference type="HOGENOM" id="CLU_1758629_0_0_1"/>
<dbReference type="GeneID" id="19147544"/>
<dbReference type="EMBL" id="KI964554">
    <property type="protein sequence ID" value="EUC37104.1"/>
    <property type="molecule type" value="Genomic_DNA"/>
</dbReference>
<dbReference type="OrthoDB" id="3690352at2759"/>
<accession>W6YNK4</accession>
<gene>
    <name evidence="1" type="ORF">COCCADRAFT_33566</name>
</gene>
<protein>
    <submittedName>
        <fullName evidence="1">Uncharacterized protein</fullName>
    </submittedName>
</protein>
<evidence type="ECO:0000313" key="1">
    <source>
        <dbReference type="EMBL" id="EUC37104.1"/>
    </source>
</evidence>
<organism evidence="1 2">
    <name type="scientific">Cochliobolus carbonum (strain 26-R-13)</name>
    <name type="common">Maize leaf spot fungus</name>
    <name type="synonym">Bipolaris zeicola</name>
    <dbReference type="NCBI Taxonomy" id="930089"/>
    <lineage>
        <taxon>Eukaryota</taxon>
        <taxon>Fungi</taxon>
        <taxon>Dikarya</taxon>
        <taxon>Ascomycota</taxon>
        <taxon>Pezizomycotina</taxon>
        <taxon>Dothideomycetes</taxon>
        <taxon>Pleosporomycetidae</taxon>
        <taxon>Pleosporales</taxon>
        <taxon>Pleosporineae</taxon>
        <taxon>Pleosporaceae</taxon>
        <taxon>Bipolaris</taxon>
    </lineage>
</organism>
<proteinExistence type="predicted"/>
<sequence>MRRLASVTACDSLRSSHALLTPLGARSTFLVPPWQPLHPFHPSPSTPTPLCPSNTNASAYLDLPPLDCRLKILLAVCLLTRSEAFVDLWPRLGDTCPPLPTPSKAAIAPDTVVTTPSKLDVSYHAIGASCASLPCDASPFLSQQAHLQ</sequence>
<keyword evidence="2" id="KW-1185">Reference proteome</keyword>